<reference evidence="1 2" key="1">
    <citation type="submission" date="2017-09" db="EMBL/GenBank/DDBJ databases">
        <title>Depth-based differentiation of microbial function through sediment-hosted aquifers and enrichment of novel symbionts in the deep terrestrial subsurface.</title>
        <authorList>
            <person name="Probst A.J."/>
            <person name="Ladd B."/>
            <person name="Jarett J.K."/>
            <person name="Geller-Mcgrath D.E."/>
            <person name="Sieber C.M."/>
            <person name="Emerson J.B."/>
            <person name="Anantharaman K."/>
            <person name="Thomas B.C."/>
            <person name="Malmstrom R."/>
            <person name="Stieglmeier M."/>
            <person name="Klingl A."/>
            <person name="Woyke T."/>
            <person name="Ryan C.M."/>
            <person name="Banfield J.F."/>
        </authorList>
    </citation>
    <scope>NUCLEOTIDE SEQUENCE [LARGE SCALE GENOMIC DNA]</scope>
    <source>
        <strain evidence="1">CG23_combo_of_CG06-09_8_20_14_all_41_10</strain>
    </source>
</reference>
<sequence>MGRRCGVKNILSKIKIGLSKDKFSVGLDIGSSRIKVVKLKLLKDQVELCGFDIEPSRLELGEALKHILERHSGDLVNISVSGQQSVIRYVNFPRMDNAELRQALKFEAQKHIPFSAAEVNLDGCILKDGLPDNKMLVLIAAVKKDLANQRLKLIEGLGCRANIIDIDSIALANAFNFNYPVEEGQDHKAIALLNIGASMSNLDILDAGIPRLSRDIHIAGNTFTQKIADIFGLDFANAENLKINPVRNTTQISVNTIVSNGVNPDDERLNKINAGVESALVSLAGEIRTSFDYYESQGSSNVGKIFLSGGGAKFAGLKDMLAHLLSIEVEYWDPFKKIKIPDNIDAEKLKNSLGELGVAVGLALRNN</sequence>
<protein>
    <recommendedName>
        <fullName evidence="3">SHS2 domain-containing protein</fullName>
    </recommendedName>
</protein>
<accession>A0A2G9YI43</accession>
<dbReference type="AlphaFoldDB" id="A0A2G9YI43"/>
<name>A0A2G9YI43_9BACT</name>
<proteinExistence type="predicted"/>
<dbReference type="PIRSF" id="PIRSF019169">
    <property type="entry name" value="PilM"/>
    <property type="match status" value="1"/>
</dbReference>
<dbReference type="NCBIfam" id="TIGR01175">
    <property type="entry name" value="pilM"/>
    <property type="match status" value="1"/>
</dbReference>
<evidence type="ECO:0000313" key="2">
    <source>
        <dbReference type="Proteomes" id="UP000231292"/>
    </source>
</evidence>
<dbReference type="EMBL" id="PCRK01000157">
    <property type="protein sequence ID" value="PIP18832.1"/>
    <property type="molecule type" value="Genomic_DNA"/>
</dbReference>
<gene>
    <name evidence="1" type="ORF">COX41_06125</name>
</gene>
<dbReference type="CDD" id="cd24049">
    <property type="entry name" value="ASKHA_NBD_PilM"/>
    <property type="match status" value="1"/>
</dbReference>
<comment type="caution">
    <text evidence="1">The sequence shown here is derived from an EMBL/GenBank/DDBJ whole genome shotgun (WGS) entry which is preliminary data.</text>
</comment>
<dbReference type="Pfam" id="PF11104">
    <property type="entry name" value="PilM_2"/>
    <property type="match status" value="2"/>
</dbReference>
<evidence type="ECO:0008006" key="3">
    <source>
        <dbReference type="Google" id="ProtNLM"/>
    </source>
</evidence>
<dbReference type="InterPro" id="IPR050696">
    <property type="entry name" value="FtsA/MreB"/>
</dbReference>
<organism evidence="1 2">
    <name type="scientific">Candidatus Sherwoodlollariibacterium unditelluris</name>
    <dbReference type="NCBI Taxonomy" id="1974757"/>
    <lineage>
        <taxon>Bacteria</taxon>
        <taxon>Pseudomonadati</taxon>
        <taxon>Candidatus Omnitrophota</taxon>
        <taxon>Candidatus Sherwoodlollariibacterium</taxon>
    </lineage>
</organism>
<dbReference type="InterPro" id="IPR005883">
    <property type="entry name" value="PilM"/>
</dbReference>
<dbReference type="PANTHER" id="PTHR32432">
    <property type="entry name" value="CELL DIVISION PROTEIN FTSA-RELATED"/>
    <property type="match status" value="1"/>
</dbReference>
<dbReference type="SUPFAM" id="SSF53067">
    <property type="entry name" value="Actin-like ATPase domain"/>
    <property type="match status" value="2"/>
</dbReference>
<dbReference type="Proteomes" id="UP000231292">
    <property type="component" value="Unassembled WGS sequence"/>
</dbReference>
<evidence type="ECO:0000313" key="1">
    <source>
        <dbReference type="EMBL" id="PIP18832.1"/>
    </source>
</evidence>
<dbReference type="PANTHER" id="PTHR32432:SF3">
    <property type="entry name" value="ETHANOLAMINE UTILIZATION PROTEIN EUTJ"/>
    <property type="match status" value="1"/>
</dbReference>
<dbReference type="Gene3D" id="3.30.1490.300">
    <property type="match status" value="1"/>
</dbReference>
<dbReference type="Gene3D" id="3.30.420.40">
    <property type="match status" value="2"/>
</dbReference>
<dbReference type="InterPro" id="IPR043129">
    <property type="entry name" value="ATPase_NBD"/>
</dbReference>